<sequence length="229" mass="24493">MKTLLTSASLAALLTAAPLALAAAPETDDEKLSYSLGVTLGQSIQQDVEELDIDAFTQAIRDVFDDGELAMSDEQMAAALTRFQQEAMAAREAETEQRAAANRAEGEAYLAENAELDAVTVTDSGLQYRELESGDGATPGPDDTVEVHYEGTLIDGTIFDSSYDRGEPVSFEVGQVIEGWQEALQLMSVGDTWEIVIPSDLAYGAQGQGPIGPHETLIFEVELLDVASE</sequence>
<feature type="signal peptide" evidence="8">
    <location>
        <begin position="1"/>
        <end position="22"/>
    </location>
</feature>
<evidence type="ECO:0000256" key="8">
    <source>
        <dbReference type="SAM" id="SignalP"/>
    </source>
</evidence>
<dbReference type="AlphaFoldDB" id="A0A1H7RTD2"/>
<feature type="domain" description="PPIase FKBP-type" evidence="9">
    <location>
        <begin position="142"/>
        <end position="227"/>
    </location>
</feature>
<protein>
    <recommendedName>
        <fullName evidence="7">Peptidyl-prolyl cis-trans isomerase</fullName>
        <ecNumber evidence="7">5.2.1.8</ecNumber>
    </recommendedName>
</protein>
<evidence type="ECO:0000313" key="11">
    <source>
        <dbReference type="Proteomes" id="UP000198807"/>
    </source>
</evidence>
<dbReference type="InterPro" id="IPR001179">
    <property type="entry name" value="PPIase_FKBP_dom"/>
</dbReference>
<dbReference type="GO" id="GO:0003755">
    <property type="term" value="F:peptidyl-prolyl cis-trans isomerase activity"/>
    <property type="evidence" value="ECO:0007669"/>
    <property type="project" value="UniProtKB-UniRule"/>
</dbReference>
<evidence type="ECO:0000256" key="4">
    <source>
        <dbReference type="ARBA" id="ARBA00023110"/>
    </source>
</evidence>
<evidence type="ECO:0000256" key="5">
    <source>
        <dbReference type="ARBA" id="ARBA00023235"/>
    </source>
</evidence>
<dbReference type="InterPro" id="IPR036944">
    <property type="entry name" value="PPIase_FKBP_N_sf"/>
</dbReference>
<dbReference type="PROSITE" id="PS50059">
    <property type="entry name" value="FKBP_PPIASE"/>
    <property type="match status" value="1"/>
</dbReference>
<dbReference type="Gene3D" id="1.10.287.460">
    <property type="entry name" value="Peptidyl-prolyl cis-trans isomerase, FKBP-type, N-terminal domain"/>
    <property type="match status" value="1"/>
</dbReference>
<dbReference type="Gene3D" id="3.10.50.40">
    <property type="match status" value="1"/>
</dbReference>
<dbReference type="SUPFAM" id="SSF54534">
    <property type="entry name" value="FKBP-like"/>
    <property type="match status" value="1"/>
</dbReference>
<gene>
    <name evidence="10" type="ORF">SAMN04488129_11316</name>
</gene>
<feature type="chain" id="PRO_5011662890" description="Peptidyl-prolyl cis-trans isomerase" evidence="8">
    <location>
        <begin position="23"/>
        <end position="229"/>
    </location>
</feature>
<dbReference type="OrthoDB" id="9814548at2"/>
<evidence type="ECO:0000313" key="10">
    <source>
        <dbReference type="EMBL" id="SEL62677.1"/>
    </source>
</evidence>
<dbReference type="EC" id="5.2.1.8" evidence="7"/>
<dbReference type="InterPro" id="IPR000774">
    <property type="entry name" value="PPIase_FKBP_N"/>
</dbReference>
<evidence type="ECO:0000256" key="1">
    <source>
        <dbReference type="ARBA" id="ARBA00000971"/>
    </source>
</evidence>
<dbReference type="STRING" id="650850.SAMN04488129_11316"/>
<dbReference type="PRINTS" id="PR01730">
    <property type="entry name" value="INFPOTNTIATR"/>
</dbReference>
<dbReference type="RefSeq" id="WP_089713725.1">
    <property type="nucleotide sequence ID" value="NZ_FOBC01000013.1"/>
</dbReference>
<name>A0A1H7RTD2_9GAMM</name>
<reference evidence="11" key="1">
    <citation type="submission" date="2016-10" db="EMBL/GenBank/DDBJ databases">
        <authorList>
            <person name="Varghese N."/>
            <person name="Submissions S."/>
        </authorList>
    </citation>
    <scope>NUCLEOTIDE SEQUENCE [LARGE SCALE GENOMIC DNA]</scope>
    <source>
        <strain evidence="11">CGMCC 1.9150</strain>
    </source>
</reference>
<dbReference type="InterPro" id="IPR008104">
    <property type="entry name" value="INFPOTNTIATR"/>
</dbReference>
<dbReference type="FunFam" id="3.10.50.40:FF:000006">
    <property type="entry name" value="Peptidyl-prolyl cis-trans isomerase"/>
    <property type="match status" value="1"/>
</dbReference>
<evidence type="ECO:0000256" key="7">
    <source>
        <dbReference type="RuleBase" id="RU003915"/>
    </source>
</evidence>
<proteinExistence type="inferred from homology"/>
<evidence type="ECO:0000256" key="2">
    <source>
        <dbReference type="ARBA" id="ARBA00006577"/>
    </source>
</evidence>
<keyword evidence="4 6" id="KW-0697">Rotamase</keyword>
<dbReference type="GO" id="GO:0016020">
    <property type="term" value="C:membrane"/>
    <property type="evidence" value="ECO:0007669"/>
    <property type="project" value="InterPro"/>
</dbReference>
<keyword evidence="11" id="KW-1185">Reference proteome</keyword>
<comment type="similarity">
    <text evidence="2 7">Belongs to the FKBP-type PPIase family.</text>
</comment>
<dbReference type="Pfam" id="PF01346">
    <property type="entry name" value="FKBP_N"/>
    <property type="match status" value="1"/>
</dbReference>
<dbReference type="Proteomes" id="UP000198807">
    <property type="component" value="Unassembled WGS sequence"/>
</dbReference>
<dbReference type="PANTHER" id="PTHR43811:SF19">
    <property type="entry name" value="39 KDA FK506-BINDING NUCLEAR PROTEIN"/>
    <property type="match status" value="1"/>
</dbReference>
<evidence type="ECO:0000256" key="3">
    <source>
        <dbReference type="ARBA" id="ARBA00022729"/>
    </source>
</evidence>
<dbReference type="PANTHER" id="PTHR43811">
    <property type="entry name" value="FKBP-TYPE PEPTIDYL-PROLYL CIS-TRANS ISOMERASE FKPA"/>
    <property type="match status" value="1"/>
</dbReference>
<evidence type="ECO:0000259" key="9">
    <source>
        <dbReference type="PROSITE" id="PS50059"/>
    </source>
</evidence>
<organism evidence="10 11">
    <name type="scientific">Halomonas daqiaonensis</name>
    <dbReference type="NCBI Taxonomy" id="650850"/>
    <lineage>
        <taxon>Bacteria</taxon>
        <taxon>Pseudomonadati</taxon>
        <taxon>Pseudomonadota</taxon>
        <taxon>Gammaproteobacteria</taxon>
        <taxon>Oceanospirillales</taxon>
        <taxon>Halomonadaceae</taxon>
        <taxon>Halomonas</taxon>
    </lineage>
</organism>
<evidence type="ECO:0000256" key="6">
    <source>
        <dbReference type="PROSITE-ProRule" id="PRU00277"/>
    </source>
</evidence>
<keyword evidence="5 6" id="KW-0413">Isomerase</keyword>
<dbReference type="Pfam" id="PF00254">
    <property type="entry name" value="FKBP_C"/>
    <property type="match status" value="1"/>
</dbReference>
<accession>A0A1H7RTD2</accession>
<dbReference type="EMBL" id="FOBC01000013">
    <property type="protein sequence ID" value="SEL62677.1"/>
    <property type="molecule type" value="Genomic_DNA"/>
</dbReference>
<dbReference type="GO" id="GO:0006457">
    <property type="term" value="P:protein folding"/>
    <property type="evidence" value="ECO:0007669"/>
    <property type="project" value="InterPro"/>
</dbReference>
<comment type="catalytic activity">
    <reaction evidence="1 6 7">
        <text>[protein]-peptidylproline (omega=180) = [protein]-peptidylproline (omega=0)</text>
        <dbReference type="Rhea" id="RHEA:16237"/>
        <dbReference type="Rhea" id="RHEA-COMP:10747"/>
        <dbReference type="Rhea" id="RHEA-COMP:10748"/>
        <dbReference type="ChEBI" id="CHEBI:83833"/>
        <dbReference type="ChEBI" id="CHEBI:83834"/>
        <dbReference type="EC" id="5.2.1.8"/>
    </reaction>
</comment>
<dbReference type="InterPro" id="IPR046357">
    <property type="entry name" value="PPIase_dom_sf"/>
</dbReference>
<keyword evidence="3 8" id="KW-0732">Signal</keyword>